<accession>A5DVA5</accession>
<proteinExistence type="predicted"/>
<protein>
    <submittedName>
        <fullName evidence="2">Uncharacterized protein</fullName>
    </submittedName>
</protein>
<evidence type="ECO:0000313" key="2">
    <source>
        <dbReference type="EMBL" id="EDK43113.1"/>
    </source>
</evidence>
<dbReference type="VEuPathDB" id="FungiDB:LELG_01291"/>
<gene>
    <name evidence="2" type="ORF">LELG_01291</name>
</gene>
<feature type="transmembrane region" description="Helical" evidence="1">
    <location>
        <begin position="42"/>
        <end position="58"/>
    </location>
</feature>
<sequence>MASLAANVGEHLLEGITIYPYLYVNVIISSMLLIYNLRDFKLFVLSVWNISITLLVSVPLPDFQIALIAITSTILSYFSLKPPNPTNYNTINDSNNDNNNNYSNNTNDFFDEKLQNKRSDFLELTMRLLQYYQLSLVLISAGLLSLAKQTIVNIEQLGMNKSTPLTLLTSVIINHDLSMENIQQSLAMVEIILINCWSVLNLFAYVMIPLVLTYIYNRRGQNDCAV</sequence>
<keyword evidence="1" id="KW-0472">Membrane</keyword>
<dbReference type="GeneID" id="5235879"/>
<evidence type="ECO:0000256" key="1">
    <source>
        <dbReference type="SAM" id="Phobius"/>
    </source>
</evidence>
<feature type="transmembrane region" description="Helical" evidence="1">
    <location>
        <begin position="18"/>
        <end position="35"/>
    </location>
</feature>
<name>A5DVA5_LODEL</name>
<dbReference type="Proteomes" id="UP000001996">
    <property type="component" value="Unassembled WGS sequence"/>
</dbReference>
<dbReference type="KEGG" id="lel:PVL30_001262"/>
<dbReference type="OrthoDB" id="4013630at2759"/>
<reference evidence="2 3" key="1">
    <citation type="journal article" date="2009" name="Nature">
        <title>Evolution of pathogenicity and sexual reproduction in eight Candida genomes.</title>
        <authorList>
            <person name="Butler G."/>
            <person name="Rasmussen M.D."/>
            <person name="Lin M.F."/>
            <person name="Santos M.A."/>
            <person name="Sakthikumar S."/>
            <person name="Munro C.A."/>
            <person name="Rheinbay E."/>
            <person name="Grabherr M."/>
            <person name="Forche A."/>
            <person name="Reedy J.L."/>
            <person name="Agrafioti I."/>
            <person name="Arnaud M.B."/>
            <person name="Bates S."/>
            <person name="Brown A.J."/>
            <person name="Brunke S."/>
            <person name="Costanzo M.C."/>
            <person name="Fitzpatrick D.A."/>
            <person name="de Groot P.W."/>
            <person name="Harris D."/>
            <person name="Hoyer L.L."/>
            <person name="Hube B."/>
            <person name="Klis F.M."/>
            <person name="Kodira C."/>
            <person name="Lennard N."/>
            <person name="Logue M.E."/>
            <person name="Martin R."/>
            <person name="Neiman A.M."/>
            <person name="Nikolaou E."/>
            <person name="Quail M.A."/>
            <person name="Quinn J."/>
            <person name="Santos M.C."/>
            <person name="Schmitzberger F.F."/>
            <person name="Sherlock G."/>
            <person name="Shah P."/>
            <person name="Silverstein K.A."/>
            <person name="Skrzypek M.S."/>
            <person name="Soll D."/>
            <person name="Staggs R."/>
            <person name="Stansfield I."/>
            <person name="Stumpf M.P."/>
            <person name="Sudbery P.E."/>
            <person name="Srikantha T."/>
            <person name="Zeng Q."/>
            <person name="Berman J."/>
            <person name="Berriman M."/>
            <person name="Heitman J."/>
            <person name="Gow N.A."/>
            <person name="Lorenz M.C."/>
            <person name="Birren B.W."/>
            <person name="Kellis M."/>
            <person name="Cuomo C.A."/>
        </authorList>
    </citation>
    <scope>NUCLEOTIDE SEQUENCE [LARGE SCALE GENOMIC DNA]</scope>
    <source>
        <strain evidence="3">ATCC 11503 / BCRC 21390 / CBS 2605 / JCM 1781 / NBRC 1676 / NRRL YB-4239</strain>
    </source>
</reference>
<evidence type="ECO:0000313" key="3">
    <source>
        <dbReference type="Proteomes" id="UP000001996"/>
    </source>
</evidence>
<feature type="transmembrane region" description="Helical" evidence="1">
    <location>
        <begin position="186"/>
        <end position="212"/>
    </location>
</feature>
<keyword evidence="3" id="KW-1185">Reference proteome</keyword>
<keyword evidence="1" id="KW-1133">Transmembrane helix</keyword>
<dbReference type="AlphaFoldDB" id="A5DVA5"/>
<dbReference type="EMBL" id="CH981524">
    <property type="protein sequence ID" value="EDK43113.1"/>
    <property type="molecule type" value="Genomic_DNA"/>
</dbReference>
<organism evidence="2 3">
    <name type="scientific">Lodderomyces elongisporus (strain ATCC 11503 / CBS 2605 / JCM 1781 / NBRC 1676 / NRRL YB-4239)</name>
    <name type="common">Yeast</name>
    <name type="synonym">Saccharomyces elongisporus</name>
    <dbReference type="NCBI Taxonomy" id="379508"/>
    <lineage>
        <taxon>Eukaryota</taxon>
        <taxon>Fungi</taxon>
        <taxon>Dikarya</taxon>
        <taxon>Ascomycota</taxon>
        <taxon>Saccharomycotina</taxon>
        <taxon>Pichiomycetes</taxon>
        <taxon>Debaryomycetaceae</taxon>
        <taxon>Candida/Lodderomyces clade</taxon>
        <taxon>Lodderomyces</taxon>
    </lineage>
</organism>
<feature type="transmembrane region" description="Helical" evidence="1">
    <location>
        <begin position="64"/>
        <end position="80"/>
    </location>
</feature>
<dbReference type="InParanoid" id="A5DVA5"/>
<keyword evidence="1" id="KW-0812">Transmembrane</keyword>
<dbReference type="HOGENOM" id="CLU_1224965_0_0_1"/>